<evidence type="ECO:0000256" key="1">
    <source>
        <dbReference type="SAM" id="Phobius"/>
    </source>
</evidence>
<evidence type="ECO:0008006" key="4">
    <source>
        <dbReference type="Google" id="ProtNLM"/>
    </source>
</evidence>
<evidence type="ECO:0000313" key="2">
    <source>
        <dbReference type="EMBL" id="KPJ63454.1"/>
    </source>
</evidence>
<proteinExistence type="predicted"/>
<evidence type="ECO:0000313" key="3">
    <source>
        <dbReference type="Proteomes" id="UP000051861"/>
    </source>
</evidence>
<sequence length="255" mass="29427">MRKSESLSIVGLVGVLCVLIISIFLAGCGKKTEIKEEEKTPVTEMKKPGVTGIREFHQVLYPVWHDYFPQGDFQSIRKAIPEFKEATKILTQAELPQFYHNVKDDFEAKRKNLALSVEKMESVAQTGDDKELAKAVEEMHTSFERMARVLAPRIRELEQFHLVLYPLWHQAMPNKDYQAIKAAVPPLESKMEALMQAQLSRRFSGIESQFVEKREALRLSVKDLAEVCRQNKDDKMIDKLTVMHDAYRELDQVFE</sequence>
<protein>
    <recommendedName>
        <fullName evidence="4">Lipoprotein</fullName>
    </recommendedName>
</protein>
<dbReference type="EMBL" id="LIZX01000235">
    <property type="protein sequence ID" value="KPJ63454.1"/>
    <property type="molecule type" value="Genomic_DNA"/>
</dbReference>
<accession>A0A0S7XLV9</accession>
<keyword evidence="1" id="KW-0812">Transmembrane</keyword>
<reference evidence="2 3" key="1">
    <citation type="journal article" date="2015" name="Microbiome">
        <title>Genomic resolution of linkages in carbon, nitrogen, and sulfur cycling among widespread estuary sediment bacteria.</title>
        <authorList>
            <person name="Baker B.J."/>
            <person name="Lazar C.S."/>
            <person name="Teske A.P."/>
            <person name="Dick G.J."/>
        </authorList>
    </citation>
    <scope>NUCLEOTIDE SEQUENCE [LARGE SCALE GENOMIC DNA]</scope>
    <source>
        <strain evidence="2">DG_54_3</strain>
    </source>
</reference>
<dbReference type="AlphaFoldDB" id="A0A0S7XLV9"/>
<dbReference type="Proteomes" id="UP000051861">
    <property type="component" value="Unassembled WGS sequence"/>
</dbReference>
<organism evidence="2 3">
    <name type="scientific">candidate division WOR-1 bacterium DG_54_3</name>
    <dbReference type="NCBI Taxonomy" id="1703775"/>
    <lineage>
        <taxon>Bacteria</taxon>
        <taxon>Bacillati</taxon>
        <taxon>Saganbacteria</taxon>
    </lineage>
</organism>
<feature type="transmembrane region" description="Helical" evidence="1">
    <location>
        <begin position="7"/>
        <end position="27"/>
    </location>
</feature>
<name>A0A0S7XLV9_UNCSA</name>
<keyword evidence="1" id="KW-0472">Membrane</keyword>
<dbReference type="PROSITE" id="PS51257">
    <property type="entry name" value="PROKAR_LIPOPROTEIN"/>
    <property type="match status" value="1"/>
</dbReference>
<keyword evidence="1" id="KW-1133">Transmembrane helix</keyword>
<comment type="caution">
    <text evidence="2">The sequence shown here is derived from an EMBL/GenBank/DDBJ whole genome shotgun (WGS) entry which is preliminary data.</text>
</comment>
<gene>
    <name evidence="2" type="ORF">AMJ44_14430</name>
</gene>